<gene>
    <name evidence="1" type="ORF">MEDL_55656</name>
</gene>
<organism evidence="1 2">
    <name type="scientific">Mytilus edulis</name>
    <name type="common">Blue mussel</name>
    <dbReference type="NCBI Taxonomy" id="6550"/>
    <lineage>
        <taxon>Eukaryota</taxon>
        <taxon>Metazoa</taxon>
        <taxon>Spiralia</taxon>
        <taxon>Lophotrochozoa</taxon>
        <taxon>Mollusca</taxon>
        <taxon>Bivalvia</taxon>
        <taxon>Autobranchia</taxon>
        <taxon>Pteriomorphia</taxon>
        <taxon>Mytilida</taxon>
        <taxon>Mytiloidea</taxon>
        <taxon>Mytilidae</taxon>
        <taxon>Mytilinae</taxon>
        <taxon>Mytilus</taxon>
    </lineage>
</organism>
<sequence>MFDGKLNANLKSNSIVILLKLLNDEFCCMCSVKASNMCDYVQSRGSVETIQRLQENSNKVYRAAVSREYLYMTEIVVLHFNLYIIERYNEQANGNICNFIKSLWNSLDHIQYLETLTKHTAEETKHSLSVLIPHIYTCLASNIASLAIQHPNPQVRDFLLLGSFVCFMKGGLSGTLKFVSVLYALGLFEDCEWLLEELDEEFIKNDSHVCGCIRTKKCSINTHHTTGFETSELQYLPVSHFCQWKYQLPLMPYSMKCSDVLVFRYQKRKK</sequence>
<name>A0A8S3UC72_MYTED</name>
<dbReference type="AlphaFoldDB" id="A0A8S3UC72"/>
<accession>A0A8S3UC72</accession>
<dbReference type="OrthoDB" id="6158026at2759"/>
<protein>
    <submittedName>
        <fullName evidence="1">Uncharacterized protein</fullName>
    </submittedName>
</protein>
<comment type="caution">
    <text evidence="1">The sequence shown here is derived from an EMBL/GenBank/DDBJ whole genome shotgun (WGS) entry which is preliminary data.</text>
</comment>
<evidence type="ECO:0000313" key="2">
    <source>
        <dbReference type="Proteomes" id="UP000683360"/>
    </source>
</evidence>
<evidence type="ECO:0000313" key="1">
    <source>
        <dbReference type="EMBL" id="CAG2243531.1"/>
    </source>
</evidence>
<reference evidence="1" key="1">
    <citation type="submission" date="2021-03" db="EMBL/GenBank/DDBJ databases">
        <authorList>
            <person name="Bekaert M."/>
        </authorList>
    </citation>
    <scope>NUCLEOTIDE SEQUENCE</scope>
</reference>
<dbReference type="Proteomes" id="UP000683360">
    <property type="component" value="Unassembled WGS sequence"/>
</dbReference>
<dbReference type="EMBL" id="CAJPWZ010002704">
    <property type="protein sequence ID" value="CAG2243531.1"/>
    <property type="molecule type" value="Genomic_DNA"/>
</dbReference>
<keyword evidence="2" id="KW-1185">Reference proteome</keyword>
<proteinExistence type="predicted"/>